<evidence type="ECO:0000313" key="2">
    <source>
        <dbReference type="Proteomes" id="UP000035963"/>
    </source>
</evidence>
<protein>
    <submittedName>
        <fullName evidence="1">Uncharacterized protein</fullName>
    </submittedName>
</protein>
<sequence length="325" mass="38003">MSRGMFEFIKNEPSYKDADKKWEVELSKSDRFWYDLVIDPPDGFDVKKQISDYLKNLQTILKSQIDKRFVYFLGARKRVRFSMKRKPRYSFFGDQLSFYVTIGRSDKPVKVTTRIRDSQSGKTIKPRIEVSERLITIFVSENGKVSMPIHDFLLQCGIDLGIDTEVHYVGSTQNPATRPLNRIHRGFSDMVYRVPNEEYDYFVYYNLFKVTSITENSDSPLRYVVANSMIDEIGVKEEGKIIENVIIKYFGAKSQEENKETEEGELRNTLLLLAHKHKIKSISVLLEMEDPTEHFRFFSRSVPPSDRHKFVCRIQDNTVELTAED</sequence>
<dbReference type="PATRIC" id="fig|908627.4.peg.6244"/>
<gene>
    <name evidence="1" type="ORF">EOS_27920</name>
</gene>
<organism evidence="1 2">
    <name type="scientific">Caballeronia mineralivorans PML1(12)</name>
    <dbReference type="NCBI Taxonomy" id="908627"/>
    <lineage>
        <taxon>Bacteria</taxon>
        <taxon>Pseudomonadati</taxon>
        <taxon>Pseudomonadota</taxon>
        <taxon>Betaproteobacteria</taxon>
        <taxon>Burkholderiales</taxon>
        <taxon>Burkholderiaceae</taxon>
        <taxon>Caballeronia</taxon>
    </lineage>
</organism>
<keyword evidence="2" id="KW-1185">Reference proteome</keyword>
<proteinExistence type="predicted"/>
<accession>A0A0J1CQP2</accession>
<evidence type="ECO:0000313" key="1">
    <source>
        <dbReference type="EMBL" id="KLU22960.1"/>
    </source>
</evidence>
<dbReference type="AlphaFoldDB" id="A0A0J1CQP2"/>
<dbReference type="Proteomes" id="UP000035963">
    <property type="component" value="Unassembled WGS sequence"/>
</dbReference>
<name>A0A0J1CQP2_9BURK</name>
<comment type="caution">
    <text evidence="1">The sequence shown here is derived from an EMBL/GenBank/DDBJ whole genome shotgun (WGS) entry which is preliminary data.</text>
</comment>
<dbReference type="OrthoDB" id="5916242at2"/>
<dbReference type="RefSeq" id="WP_047895430.1">
    <property type="nucleotide sequence ID" value="NZ_AEJF01000168.1"/>
</dbReference>
<reference evidence="1 2" key="1">
    <citation type="journal article" date="2015" name="Genome Announc.">
        <title>Draft Genome Sequence of Burkholderia sp. Strain PML1(12), an Ectomycorrhizosphere-Inhabiting Bacterium with Effective Mineral-Weathering Ability.</title>
        <authorList>
            <person name="Uroz S."/>
            <person name="Oger P."/>
        </authorList>
    </citation>
    <scope>NUCLEOTIDE SEQUENCE [LARGE SCALE GENOMIC DNA]</scope>
    <source>
        <strain evidence="2">PML1(12)</strain>
    </source>
</reference>
<dbReference type="EMBL" id="AEJF01000168">
    <property type="protein sequence ID" value="KLU22960.1"/>
    <property type="molecule type" value="Genomic_DNA"/>
</dbReference>